<feature type="transmembrane region" description="Helical" evidence="2">
    <location>
        <begin position="56"/>
        <end position="78"/>
    </location>
</feature>
<dbReference type="RefSeq" id="XP_066008561.1">
    <property type="nucleotide sequence ID" value="XM_066152078.1"/>
</dbReference>
<dbReference type="InterPro" id="IPR056019">
    <property type="entry name" value="DUF7598"/>
</dbReference>
<dbReference type="EMBL" id="ANPB02000005">
    <property type="protein sequence ID" value="KAF4483242.1"/>
    <property type="molecule type" value="Genomic_DNA"/>
</dbReference>
<dbReference type="GeneID" id="43603655"/>
<keyword evidence="2" id="KW-1133">Transmembrane helix</keyword>
<evidence type="ECO:0000256" key="2">
    <source>
        <dbReference type="SAM" id="Phobius"/>
    </source>
</evidence>
<dbReference type="Pfam" id="PF24535">
    <property type="entry name" value="DUF7598"/>
    <property type="match status" value="1"/>
</dbReference>
<protein>
    <recommendedName>
        <fullName evidence="3">DUF7598 domain-containing protein</fullName>
    </recommendedName>
</protein>
<dbReference type="Proteomes" id="UP000011096">
    <property type="component" value="Unassembled WGS sequence"/>
</dbReference>
<dbReference type="OrthoDB" id="5327148at2759"/>
<evidence type="ECO:0000313" key="4">
    <source>
        <dbReference type="EMBL" id="KAF4483242.1"/>
    </source>
</evidence>
<evidence type="ECO:0000256" key="1">
    <source>
        <dbReference type="SAM" id="MobiDB-lite"/>
    </source>
</evidence>
<dbReference type="InParanoid" id="A0A7J6J124"/>
<feature type="region of interest" description="Disordered" evidence="1">
    <location>
        <begin position="229"/>
        <end position="263"/>
    </location>
</feature>
<gene>
    <name evidence="4" type="ORF">CGGC5_v008890</name>
</gene>
<evidence type="ECO:0000313" key="5">
    <source>
        <dbReference type="Proteomes" id="UP000011096"/>
    </source>
</evidence>
<feature type="compositionally biased region" description="Basic and acidic residues" evidence="1">
    <location>
        <begin position="235"/>
        <end position="250"/>
    </location>
</feature>
<feature type="transmembrane region" description="Helical" evidence="2">
    <location>
        <begin position="161"/>
        <end position="182"/>
    </location>
</feature>
<reference evidence="4 5" key="1">
    <citation type="submission" date="2012-08" db="EMBL/GenBank/DDBJ databases">
        <authorList>
            <person name="Gan P.H.P."/>
            <person name="Ikeda K."/>
            <person name="Irieda H."/>
            <person name="Narusaka M."/>
            <person name="O'Connell R.J."/>
            <person name="Narusaka Y."/>
            <person name="Takano Y."/>
            <person name="Kubo Y."/>
            <person name="Shirasu K."/>
        </authorList>
    </citation>
    <scope>NUCLEOTIDE SEQUENCE [LARGE SCALE GENOMIC DNA]</scope>
    <source>
        <strain evidence="4 5">Nara gc5</strain>
    </source>
</reference>
<evidence type="ECO:0000259" key="3">
    <source>
        <dbReference type="Pfam" id="PF24535"/>
    </source>
</evidence>
<feature type="transmembrane region" description="Helical" evidence="2">
    <location>
        <begin position="124"/>
        <end position="141"/>
    </location>
</feature>
<keyword evidence="5" id="KW-1185">Reference proteome</keyword>
<sequence>MEEEMLDRLSPIDSQASASLNICDVPIVKKTVRMFNIAENQRLAGSSHVVLNVFRAFNIIGLSAVCASSWVMIVMSILKGNFAFFDSVSHFFTFCIAVFLIVSELPVFEGYFQRNWPVLSLNHGLSWLGIAMIVMGCQVLANTSEPAFSAETLGLPLWRLILASGILAITFGFFNIISAIIFRDGDLNSRNFRADGSLASAKSVDGYSFRSNSVREEKPSKFKRLTQMTPWGRNENGRPEISHPIPDMERGYTPQQPHDYDEDRRSPIIPNIERPLTTLHPAHRARATNYSVASMSQF</sequence>
<organism evidence="4 5">
    <name type="scientific">Colletotrichum fructicola (strain Nara gc5)</name>
    <name type="common">Anthracnose fungus</name>
    <name type="synonym">Colletotrichum gloeosporioides (strain Nara gc5)</name>
    <dbReference type="NCBI Taxonomy" id="1213859"/>
    <lineage>
        <taxon>Eukaryota</taxon>
        <taxon>Fungi</taxon>
        <taxon>Dikarya</taxon>
        <taxon>Ascomycota</taxon>
        <taxon>Pezizomycotina</taxon>
        <taxon>Sordariomycetes</taxon>
        <taxon>Hypocreomycetidae</taxon>
        <taxon>Glomerellales</taxon>
        <taxon>Glomerellaceae</taxon>
        <taxon>Colletotrichum</taxon>
        <taxon>Colletotrichum gloeosporioides species complex</taxon>
    </lineage>
</organism>
<comment type="caution">
    <text evidence="4">The sequence shown here is derived from an EMBL/GenBank/DDBJ whole genome shotgun (WGS) entry which is preliminary data.</text>
</comment>
<name>A0A7J6J124_COLFN</name>
<reference evidence="4 5" key="2">
    <citation type="submission" date="2020-04" db="EMBL/GenBank/DDBJ databases">
        <title>Genome sequencing and assembly of multiple isolates from the Colletotrichum gloeosporioides species complex.</title>
        <authorList>
            <person name="Gan P."/>
            <person name="Shirasu K."/>
        </authorList>
    </citation>
    <scope>NUCLEOTIDE SEQUENCE [LARGE SCALE GENOMIC DNA]</scope>
    <source>
        <strain evidence="4 5">Nara gc5</strain>
    </source>
</reference>
<proteinExistence type="predicted"/>
<keyword evidence="2" id="KW-0812">Transmembrane</keyword>
<dbReference type="AlphaFoldDB" id="A0A7J6J124"/>
<keyword evidence="2" id="KW-0472">Membrane</keyword>
<accession>A0A7J6J124</accession>
<feature type="domain" description="DUF7598" evidence="3">
    <location>
        <begin position="48"/>
        <end position="181"/>
    </location>
</feature>
<feature type="transmembrane region" description="Helical" evidence="2">
    <location>
        <begin position="90"/>
        <end position="112"/>
    </location>
</feature>